<name>A0AAW2KIE1_SESRA</name>
<dbReference type="PANTHER" id="PTHR34081:SF1">
    <property type="entry name" value="MALECTIN, LEUCINE-RICH REPEAT DOMAIN, L DOMAIN-LIKE PROTEIN-RELATED"/>
    <property type="match status" value="1"/>
</dbReference>
<evidence type="ECO:0000313" key="2">
    <source>
        <dbReference type="EMBL" id="KAL0306604.1"/>
    </source>
</evidence>
<comment type="caution">
    <text evidence="2">The sequence shown here is derived from an EMBL/GenBank/DDBJ whole genome shotgun (WGS) entry which is preliminary data.</text>
</comment>
<feature type="non-terminal residue" evidence="2">
    <location>
        <position position="1"/>
    </location>
</feature>
<dbReference type="PANTHER" id="PTHR34081">
    <property type="entry name" value="MALECTIN DOMAIN-CONTAINING PROTEIN"/>
    <property type="match status" value="1"/>
</dbReference>
<accession>A0AAW2KIE1</accession>
<reference evidence="2" key="2">
    <citation type="journal article" date="2024" name="Plant">
        <title>Genomic evolution and insights into agronomic trait innovations of Sesamum species.</title>
        <authorList>
            <person name="Miao H."/>
            <person name="Wang L."/>
            <person name="Qu L."/>
            <person name="Liu H."/>
            <person name="Sun Y."/>
            <person name="Le M."/>
            <person name="Wang Q."/>
            <person name="Wei S."/>
            <person name="Zheng Y."/>
            <person name="Lin W."/>
            <person name="Duan Y."/>
            <person name="Cao H."/>
            <person name="Xiong S."/>
            <person name="Wang X."/>
            <person name="Wei L."/>
            <person name="Li C."/>
            <person name="Ma Q."/>
            <person name="Ju M."/>
            <person name="Zhao R."/>
            <person name="Li G."/>
            <person name="Mu C."/>
            <person name="Tian Q."/>
            <person name="Mei H."/>
            <person name="Zhang T."/>
            <person name="Gao T."/>
            <person name="Zhang H."/>
        </authorList>
    </citation>
    <scope>NUCLEOTIDE SEQUENCE</scope>
    <source>
        <strain evidence="2">G02</strain>
    </source>
</reference>
<feature type="domain" description="Malectin" evidence="1">
    <location>
        <begin position="53"/>
        <end position="112"/>
    </location>
</feature>
<dbReference type="Gene3D" id="2.60.120.430">
    <property type="entry name" value="Galactose-binding lectin"/>
    <property type="match status" value="1"/>
</dbReference>
<dbReference type="AlphaFoldDB" id="A0AAW2KIE1"/>
<keyword evidence="2" id="KW-0675">Receptor</keyword>
<gene>
    <name evidence="2" type="ORF">Sradi_6077700</name>
</gene>
<dbReference type="EMBL" id="JACGWJ010000028">
    <property type="protein sequence ID" value="KAL0306604.1"/>
    <property type="molecule type" value="Genomic_DNA"/>
</dbReference>
<dbReference type="Pfam" id="PF11721">
    <property type="entry name" value="Malectin"/>
    <property type="match status" value="1"/>
</dbReference>
<keyword evidence="2" id="KW-0418">Kinase</keyword>
<dbReference type="InterPro" id="IPR021720">
    <property type="entry name" value="Malectin_dom"/>
</dbReference>
<dbReference type="GO" id="GO:0016301">
    <property type="term" value="F:kinase activity"/>
    <property type="evidence" value="ECO:0007669"/>
    <property type="project" value="UniProtKB-KW"/>
</dbReference>
<reference evidence="2" key="1">
    <citation type="submission" date="2020-06" db="EMBL/GenBank/DDBJ databases">
        <authorList>
            <person name="Li T."/>
            <person name="Hu X."/>
            <person name="Zhang T."/>
            <person name="Song X."/>
            <person name="Zhang H."/>
            <person name="Dai N."/>
            <person name="Sheng W."/>
            <person name="Hou X."/>
            <person name="Wei L."/>
        </authorList>
    </citation>
    <scope>NUCLEOTIDE SEQUENCE</scope>
    <source>
        <strain evidence="2">G02</strain>
        <tissue evidence="2">Leaf</tissue>
    </source>
</reference>
<evidence type="ECO:0000259" key="1">
    <source>
        <dbReference type="Pfam" id="PF11721"/>
    </source>
</evidence>
<protein>
    <submittedName>
        <fullName evidence="2">LRR receptor-like serine/threonine-protein kinase</fullName>
    </submittedName>
</protein>
<feature type="non-terminal residue" evidence="2">
    <location>
        <position position="112"/>
    </location>
</feature>
<sequence length="112" mass="12486">DLSYNNFTQSSVAGCQFSNINLVASHSTLASNSTGTYMGNDRGRFIAANYSSMISPVAEIYQTARLSPSLKYYGLCLRKGSYRVRLHFAEIMYDDNSTFTSLGRRIFDVAIQ</sequence>
<keyword evidence="2" id="KW-0808">Transferase</keyword>
<organism evidence="2">
    <name type="scientific">Sesamum radiatum</name>
    <name type="common">Black benniseed</name>
    <dbReference type="NCBI Taxonomy" id="300843"/>
    <lineage>
        <taxon>Eukaryota</taxon>
        <taxon>Viridiplantae</taxon>
        <taxon>Streptophyta</taxon>
        <taxon>Embryophyta</taxon>
        <taxon>Tracheophyta</taxon>
        <taxon>Spermatophyta</taxon>
        <taxon>Magnoliopsida</taxon>
        <taxon>eudicotyledons</taxon>
        <taxon>Gunneridae</taxon>
        <taxon>Pentapetalae</taxon>
        <taxon>asterids</taxon>
        <taxon>lamiids</taxon>
        <taxon>Lamiales</taxon>
        <taxon>Pedaliaceae</taxon>
        <taxon>Sesamum</taxon>
    </lineage>
</organism>
<proteinExistence type="predicted"/>